<protein>
    <recommendedName>
        <fullName evidence="5">DASH complex subunit DAD4</fullName>
    </recommendedName>
    <alternativeName>
        <fullName evidence="16">Outer kinetochore protein DAD4</fullName>
    </alternativeName>
</protein>
<evidence type="ECO:0000256" key="7">
    <source>
        <dbReference type="ARBA" id="ARBA00022490"/>
    </source>
</evidence>
<name>R4X9S9_TAPDE</name>
<dbReference type="Pfam" id="PF08650">
    <property type="entry name" value="DASH_Dad4"/>
    <property type="match status" value="1"/>
</dbReference>
<dbReference type="EMBL" id="CAHR02000087">
    <property type="protein sequence ID" value="CCG82490.1"/>
    <property type="molecule type" value="Genomic_DNA"/>
</dbReference>
<dbReference type="GO" id="GO:0008608">
    <property type="term" value="P:attachment of spindle microtubules to kinetochore"/>
    <property type="evidence" value="ECO:0007669"/>
    <property type="project" value="InterPro"/>
</dbReference>
<comment type="caution">
    <text evidence="17">The sequence shown here is derived from an EMBL/GenBank/DDBJ whole genome shotgun (WGS) entry which is preliminary data.</text>
</comment>
<gene>
    <name evidence="17" type="ORF">TAPDE_002505</name>
</gene>
<dbReference type="OrthoDB" id="5516652at2759"/>
<comment type="similarity">
    <text evidence="4">Belongs to the DASH complex DAD4 family.</text>
</comment>
<keyword evidence="13" id="KW-0539">Nucleus</keyword>
<dbReference type="eggNOG" id="ENOG502S890">
    <property type="taxonomic scope" value="Eukaryota"/>
</dbReference>
<keyword evidence="6" id="KW-0158">Chromosome</keyword>
<dbReference type="GO" id="GO:0051301">
    <property type="term" value="P:cell division"/>
    <property type="evidence" value="ECO:0007669"/>
    <property type="project" value="UniProtKB-KW"/>
</dbReference>
<dbReference type="PANTHER" id="PTHR28222">
    <property type="entry name" value="DASH COMPLEX SUBUNIT DAD4"/>
    <property type="match status" value="1"/>
</dbReference>
<dbReference type="GO" id="GO:0072686">
    <property type="term" value="C:mitotic spindle"/>
    <property type="evidence" value="ECO:0007669"/>
    <property type="project" value="InterPro"/>
</dbReference>
<keyword evidence="9" id="KW-0493">Microtubule</keyword>
<reference evidence="17 18" key="1">
    <citation type="journal article" date="2013" name="MBio">
        <title>Genome sequencing of the plant pathogen Taphrina deformans, the causal agent of peach leaf curl.</title>
        <authorList>
            <person name="Cisse O.H."/>
            <person name="Almeida J.M.G.C.F."/>
            <person name="Fonseca A."/>
            <person name="Kumar A.A."/>
            <person name="Salojaervi J."/>
            <person name="Overmyer K."/>
            <person name="Hauser P.M."/>
            <person name="Pagni M."/>
        </authorList>
    </citation>
    <scope>NUCLEOTIDE SEQUENCE [LARGE SCALE GENOMIC DNA]</scope>
    <source>
        <strain evidence="18">PYCC 5710 / ATCC 11124 / CBS 356.35 / IMI 108563 / JCM 9778 / NBRC 8474</strain>
    </source>
</reference>
<dbReference type="PANTHER" id="PTHR28222:SF1">
    <property type="entry name" value="DASH COMPLEX SUBUNIT DAD4"/>
    <property type="match status" value="1"/>
</dbReference>
<keyword evidence="12" id="KW-0206">Cytoskeleton</keyword>
<proteinExistence type="inferred from homology"/>
<evidence type="ECO:0000256" key="15">
    <source>
        <dbReference type="ARBA" id="ARBA00023328"/>
    </source>
</evidence>
<keyword evidence="15" id="KW-0137">Centromere</keyword>
<dbReference type="Proteomes" id="UP000013776">
    <property type="component" value="Unassembled WGS sequence"/>
</dbReference>
<comment type="subcellular location">
    <subcellularLocation>
        <location evidence="3">Chromosome</location>
        <location evidence="3">Centromere</location>
        <location evidence="3">Kinetochore</location>
    </subcellularLocation>
    <subcellularLocation>
        <location evidence="2">Cytoplasm</location>
        <location evidence="2">Cytoskeleton</location>
        <location evidence="2">Spindle</location>
    </subcellularLocation>
    <subcellularLocation>
        <location evidence="1">Nucleus</location>
    </subcellularLocation>
</comment>
<evidence type="ECO:0000313" key="18">
    <source>
        <dbReference type="Proteomes" id="UP000013776"/>
    </source>
</evidence>
<evidence type="ECO:0000256" key="10">
    <source>
        <dbReference type="ARBA" id="ARBA00022776"/>
    </source>
</evidence>
<evidence type="ECO:0000256" key="8">
    <source>
        <dbReference type="ARBA" id="ARBA00022618"/>
    </source>
</evidence>
<evidence type="ECO:0000256" key="13">
    <source>
        <dbReference type="ARBA" id="ARBA00023242"/>
    </source>
</evidence>
<keyword evidence="11" id="KW-0995">Kinetochore</keyword>
<evidence type="ECO:0000256" key="5">
    <source>
        <dbReference type="ARBA" id="ARBA00020259"/>
    </source>
</evidence>
<dbReference type="GO" id="GO:0005874">
    <property type="term" value="C:microtubule"/>
    <property type="evidence" value="ECO:0007669"/>
    <property type="project" value="UniProtKB-KW"/>
</dbReference>
<evidence type="ECO:0000256" key="9">
    <source>
        <dbReference type="ARBA" id="ARBA00022701"/>
    </source>
</evidence>
<keyword evidence="8" id="KW-0132">Cell division</keyword>
<evidence type="ECO:0000256" key="14">
    <source>
        <dbReference type="ARBA" id="ARBA00023306"/>
    </source>
</evidence>
<keyword evidence="7" id="KW-0963">Cytoplasm</keyword>
<keyword evidence="10" id="KW-0498">Mitosis</keyword>
<dbReference type="STRING" id="1097556.R4X9S9"/>
<evidence type="ECO:0000256" key="16">
    <source>
        <dbReference type="ARBA" id="ARBA00030569"/>
    </source>
</evidence>
<accession>R4X9S9</accession>
<sequence length="75" mass="8563">MENPHQEQQNAIMSRIISNVEKLNEAVIELNRSLQVINMNNMNVELVSQMWANYGRNAGFYLEGAGHNSSEEVQK</sequence>
<evidence type="ECO:0000256" key="2">
    <source>
        <dbReference type="ARBA" id="ARBA00004186"/>
    </source>
</evidence>
<evidence type="ECO:0000256" key="12">
    <source>
        <dbReference type="ARBA" id="ARBA00023212"/>
    </source>
</evidence>
<evidence type="ECO:0000256" key="3">
    <source>
        <dbReference type="ARBA" id="ARBA00004629"/>
    </source>
</evidence>
<dbReference type="VEuPathDB" id="FungiDB:TAPDE_002505"/>
<evidence type="ECO:0000313" key="17">
    <source>
        <dbReference type="EMBL" id="CCG82490.1"/>
    </source>
</evidence>
<keyword evidence="18" id="KW-1185">Reference proteome</keyword>
<evidence type="ECO:0000256" key="11">
    <source>
        <dbReference type="ARBA" id="ARBA00022838"/>
    </source>
</evidence>
<keyword evidence="14" id="KW-0131">Cell cycle</keyword>
<dbReference type="AlphaFoldDB" id="R4X9S9"/>
<evidence type="ECO:0000256" key="1">
    <source>
        <dbReference type="ARBA" id="ARBA00004123"/>
    </source>
</evidence>
<dbReference type="InterPro" id="IPR013959">
    <property type="entry name" value="DASH_Dad4"/>
</dbReference>
<evidence type="ECO:0000256" key="4">
    <source>
        <dbReference type="ARBA" id="ARBA00009754"/>
    </source>
</evidence>
<evidence type="ECO:0000256" key="6">
    <source>
        <dbReference type="ARBA" id="ARBA00022454"/>
    </source>
</evidence>
<dbReference type="GO" id="GO:0042729">
    <property type="term" value="C:DASH complex"/>
    <property type="evidence" value="ECO:0007669"/>
    <property type="project" value="InterPro"/>
</dbReference>
<organism evidence="17 18">
    <name type="scientific">Taphrina deformans (strain PYCC 5710 / ATCC 11124 / CBS 356.35 / IMI 108563 / JCM 9778 / NBRC 8474)</name>
    <name type="common">Peach leaf curl fungus</name>
    <name type="synonym">Lalaria deformans</name>
    <dbReference type="NCBI Taxonomy" id="1097556"/>
    <lineage>
        <taxon>Eukaryota</taxon>
        <taxon>Fungi</taxon>
        <taxon>Dikarya</taxon>
        <taxon>Ascomycota</taxon>
        <taxon>Taphrinomycotina</taxon>
        <taxon>Taphrinomycetes</taxon>
        <taxon>Taphrinales</taxon>
        <taxon>Taphrinaceae</taxon>
        <taxon>Taphrina</taxon>
    </lineage>
</organism>